<evidence type="ECO:0000259" key="7">
    <source>
        <dbReference type="PROSITE" id="PS50089"/>
    </source>
</evidence>
<proteinExistence type="predicted"/>
<dbReference type="Gene3D" id="3.30.40.10">
    <property type="entry name" value="Zinc/RING finger domain, C3HC4 (zinc finger)"/>
    <property type="match status" value="1"/>
</dbReference>
<reference evidence="9 10" key="1">
    <citation type="journal article" date="2015" name="Biotechnol. Biofuels">
        <title>Enhanced degradation of softwood versus hardwood by the white-rot fungus Pycnoporus coccineus.</title>
        <authorList>
            <person name="Couturier M."/>
            <person name="Navarro D."/>
            <person name="Chevret D."/>
            <person name="Henrissat B."/>
            <person name="Piumi F."/>
            <person name="Ruiz-Duenas F.J."/>
            <person name="Martinez A.T."/>
            <person name="Grigoriev I.V."/>
            <person name="Riley R."/>
            <person name="Lipzen A."/>
            <person name="Berrin J.G."/>
            <person name="Master E.R."/>
            <person name="Rosso M.N."/>
        </authorList>
    </citation>
    <scope>NUCLEOTIDE SEQUENCE [LARGE SCALE GENOMIC DNA]</scope>
    <source>
        <strain evidence="9 10">BRFM310</strain>
    </source>
</reference>
<dbReference type="SUPFAM" id="SSF90229">
    <property type="entry name" value="CCCH zinc finger"/>
    <property type="match status" value="2"/>
</dbReference>
<keyword evidence="1" id="KW-0808">Transferase</keyword>
<dbReference type="Pfam" id="PF00642">
    <property type="entry name" value="zf-CCCH"/>
    <property type="match status" value="1"/>
</dbReference>
<dbReference type="InterPro" id="IPR013083">
    <property type="entry name" value="Znf_RING/FYVE/PHD"/>
</dbReference>
<dbReference type="InterPro" id="IPR017907">
    <property type="entry name" value="Znf_RING_CS"/>
</dbReference>
<feature type="domain" description="C3H1-type" evidence="8">
    <location>
        <begin position="61"/>
        <end position="88"/>
    </location>
</feature>
<dbReference type="InterPro" id="IPR000571">
    <property type="entry name" value="Znf_CCCH"/>
</dbReference>
<name>A0A1Y2IWP3_TRAC3</name>
<organism evidence="9 10">
    <name type="scientific">Trametes coccinea (strain BRFM310)</name>
    <name type="common">Pycnoporus coccineus</name>
    <dbReference type="NCBI Taxonomy" id="1353009"/>
    <lineage>
        <taxon>Eukaryota</taxon>
        <taxon>Fungi</taxon>
        <taxon>Dikarya</taxon>
        <taxon>Basidiomycota</taxon>
        <taxon>Agaricomycotina</taxon>
        <taxon>Agaricomycetes</taxon>
        <taxon>Polyporales</taxon>
        <taxon>Polyporaceae</taxon>
        <taxon>Trametes</taxon>
    </lineage>
</organism>
<keyword evidence="4 5" id="KW-0862">Zinc</keyword>
<feature type="region of interest" description="Disordered" evidence="6">
    <location>
        <begin position="1"/>
        <end position="26"/>
    </location>
</feature>
<dbReference type="PANTHER" id="PTHR11224:SF10">
    <property type="entry name" value="IP09428P-RELATED"/>
    <property type="match status" value="1"/>
</dbReference>
<evidence type="ECO:0000256" key="6">
    <source>
        <dbReference type="SAM" id="MobiDB-lite"/>
    </source>
</evidence>
<accession>A0A1Y2IWP3</accession>
<dbReference type="SMART" id="SM00184">
    <property type="entry name" value="RING"/>
    <property type="match status" value="1"/>
</dbReference>
<evidence type="ECO:0000256" key="1">
    <source>
        <dbReference type="ARBA" id="ARBA00022679"/>
    </source>
</evidence>
<dbReference type="InterPro" id="IPR036855">
    <property type="entry name" value="Znf_CCCH_sf"/>
</dbReference>
<dbReference type="InterPro" id="IPR045072">
    <property type="entry name" value="MKRN-like"/>
</dbReference>
<dbReference type="SMART" id="SM00356">
    <property type="entry name" value="ZnF_C3H1"/>
    <property type="match status" value="3"/>
</dbReference>
<dbReference type="InterPro" id="IPR018957">
    <property type="entry name" value="Znf_C3HC4_RING-type"/>
</dbReference>
<dbReference type="SUPFAM" id="SSF57850">
    <property type="entry name" value="RING/U-box"/>
    <property type="match status" value="1"/>
</dbReference>
<evidence type="ECO:0000256" key="3">
    <source>
        <dbReference type="ARBA" id="ARBA00022771"/>
    </source>
</evidence>
<dbReference type="GO" id="GO:0061630">
    <property type="term" value="F:ubiquitin protein ligase activity"/>
    <property type="evidence" value="ECO:0007669"/>
    <property type="project" value="InterPro"/>
</dbReference>
<dbReference type="OrthoDB" id="250836at2759"/>
<keyword evidence="10" id="KW-1185">Reference proteome</keyword>
<dbReference type="InterPro" id="IPR001841">
    <property type="entry name" value="Znf_RING"/>
</dbReference>
<keyword evidence="2 5" id="KW-0479">Metal-binding</keyword>
<feature type="domain" description="RING-type" evidence="7">
    <location>
        <begin position="110"/>
        <end position="161"/>
    </location>
</feature>
<feature type="compositionally biased region" description="Low complexity" evidence="6">
    <location>
        <begin position="1"/>
        <end position="12"/>
    </location>
</feature>
<feature type="domain" description="C3H1-type" evidence="8">
    <location>
        <begin position="191"/>
        <end position="223"/>
    </location>
</feature>
<evidence type="ECO:0000256" key="2">
    <source>
        <dbReference type="ARBA" id="ARBA00022723"/>
    </source>
</evidence>
<dbReference type="GO" id="GO:0008270">
    <property type="term" value="F:zinc ion binding"/>
    <property type="evidence" value="ECO:0007669"/>
    <property type="project" value="UniProtKB-KW"/>
</dbReference>
<feature type="domain" description="C3H1-type" evidence="8">
    <location>
        <begin position="27"/>
        <end position="55"/>
    </location>
</feature>
<dbReference type="EMBL" id="KZ084093">
    <property type="protein sequence ID" value="OSD05536.1"/>
    <property type="molecule type" value="Genomic_DNA"/>
</dbReference>
<evidence type="ECO:0000313" key="10">
    <source>
        <dbReference type="Proteomes" id="UP000193067"/>
    </source>
</evidence>
<dbReference type="PROSITE" id="PS50089">
    <property type="entry name" value="ZF_RING_2"/>
    <property type="match status" value="1"/>
</dbReference>
<feature type="zinc finger region" description="C3H1-type" evidence="5">
    <location>
        <begin position="191"/>
        <end position="223"/>
    </location>
</feature>
<protein>
    <submittedName>
        <fullName evidence="9">Uncharacterized protein</fullName>
    </submittedName>
</protein>
<gene>
    <name evidence="9" type="ORF">PYCCODRAFT_1362197</name>
</gene>
<sequence>MPHSSSNTPHSTSNEHRSPGTDRPVTSKPRGICKYYNTNRGCYAGNSCKFLHGEAERLTPYDKTKVCRFYAAGYCRHGESCWFLHTDPAMVASGSQSKAVPQDDEEENLCAICYDKPVTYGLLTDCSHVFCISCIKNWRENEGKSEDIIQAGTTKTCPMCRTPSRFVTPSTHFYPEGHPKKAEVIDKYKASMARVKCRYFEQSKPNRRYCPFGKDCFYKHENADGTPYVFEHGASYYMNVRISLVILHSLHLLRSE</sequence>
<dbReference type="Proteomes" id="UP000193067">
    <property type="component" value="Unassembled WGS sequence"/>
</dbReference>
<dbReference type="PROSITE" id="PS50103">
    <property type="entry name" value="ZF_C3H1"/>
    <property type="match status" value="3"/>
</dbReference>
<dbReference type="PROSITE" id="PS00518">
    <property type="entry name" value="ZF_RING_1"/>
    <property type="match status" value="1"/>
</dbReference>
<dbReference type="STRING" id="1353009.A0A1Y2IWP3"/>
<dbReference type="GO" id="GO:0000209">
    <property type="term" value="P:protein polyubiquitination"/>
    <property type="evidence" value="ECO:0007669"/>
    <property type="project" value="InterPro"/>
</dbReference>
<dbReference type="PANTHER" id="PTHR11224">
    <property type="entry name" value="MAKORIN-RELATED"/>
    <property type="match status" value="1"/>
</dbReference>
<evidence type="ECO:0000256" key="5">
    <source>
        <dbReference type="PROSITE-ProRule" id="PRU00723"/>
    </source>
</evidence>
<dbReference type="Pfam" id="PF00097">
    <property type="entry name" value="zf-C3HC4"/>
    <property type="match status" value="1"/>
</dbReference>
<feature type="zinc finger region" description="C3H1-type" evidence="5">
    <location>
        <begin position="27"/>
        <end position="55"/>
    </location>
</feature>
<dbReference type="Pfam" id="PF14608">
    <property type="entry name" value="zf-CCCH_2"/>
    <property type="match status" value="2"/>
</dbReference>
<evidence type="ECO:0000313" key="9">
    <source>
        <dbReference type="EMBL" id="OSD05536.1"/>
    </source>
</evidence>
<dbReference type="Gene3D" id="4.10.1000.10">
    <property type="entry name" value="Zinc finger, CCCH-type"/>
    <property type="match status" value="1"/>
</dbReference>
<dbReference type="AlphaFoldDB" id="A0A1Y2IWP3"/>
<keyword evidence="3 5" id="KW-0863">Zinc-finger</keyword>
<evidence type="ECO:0000259" key="8">
    <source>
        <dbReference type="PROSITE" id="PS50103"/>
    </source>
</evidence>
<feature type="zinc finger region" description="C3H1-type" evidence="5">
    <location>
        <begin position="61"/>
        <end position="88"/>
    </location>
</feature>
<evidence type="ECO:0000256" key="4">
    <source>
        <dbReference type="ARBA" id="ARBA00022833"/>
    </source>
</evidence>